<feature type="transmembrane region" description="Helical" evidence="1">
    <location>
        <begin position="18"/>
        <end position="42"/>
    </location>
</feature>
<keyword evidence="1" id="KW-0472">Membrane</keyword>
<dbReference type="KEGG" id="cput:CONPUDRAFT_74460"/>
<proteinExistence type="predicted"/>
<comment type="caution">
    <text evidence="2">The sequence shown here is derived from an EMBL/GenBank/DDBJ whole genome shotgun (WGS) entry which is preliminary data.</text>
</comment>
<dbReference type="Proteomes" id="UP000053558">
    <property type="component" value="Unassembled WGS sequence"/>
</dbReference>
<reference evidence="3" key="1">
    <citation type="journal article" date="2012" name="Science">
        <title>The Paleozoic origin of enzymatic lignin decomposition reconstructed from 31 fungal genomes.</title>
        <authorList>
            <person name="Floudas D."/>
            <person name="Binder M."/>
            <person name="Riley R."/>
            <person name="Barry K."/>
            <person name="Blanchette R.A."/>
            <person name="Henrissat B."/>
            <person name="Martinez A.T."/>
            <person name="Otillar R."/>
            <person name="Spatafora J.W."/>
            <person name="Yadav J.S."/>
            <person name="Aerts A."/>
            <person name="Benoit I."/>
            <person name="Boyd A."/>
            <person name="Carlson A."/>
            <person name="Copeland A."/>
            <person name="Coutinho P.M."/>
            <person name="de Vries R.P."/>
            <person name="Ferreira P."/>
            <person name="Findley K."/>
            <person name="Foster B."/>
            <person name="Gaskell J."/>
            <person name="Glotzer D."/>
            <person name="Gorecki P."/>
            <person name="Heitman J."/>
            <person name="Hesse C."/>
            <person name="Hori C."/>
            <person name="Igarashi K."/>
            <person name="Jurgens J.A."/>
            <person name="Kallen N."/>
            <person name="Kersten P."/>
            <person name="Kohler A."/>
            <person name="Kuees U."/>
            <person name="Kumar T.K.A."/>
            <person name="Kuo A."/>
            <person name="LaButti K."/>
            <person name="Larrondo L.F."/>
            <person name="Lindquist E."/>
            <person name="Ling A."/>
            <person name="Lombard V."/>
            <person name="Lucas S."/>
            <person name="Lundell T."/>
            <person name="Martin R."/>
            <person name="McLaughlin D.J."/>
            <person name="Morgenstern I."/>
            <person name="Morin E."/>
            <person name="Murat C."/>
            <person name="Nagy L.G."/>
            <person name="Nolan M."/>
            <person name="Ohm R.A."/>
            <person name="Patyshakuliyeva A."/>
            <person name="Rokas A."/>
            <person name="Ruiz-Duenas F.J."/>
            <person name="Sabat G."/>
            <person name="Salamov A."/>
            <person name="Samejima M."/>
            <person name="Schmutz J."/>
            <person name="Slot J.C."/>
            <person name="St John F."/>
            <person name="Stenlid J."/>
            <person name="Sun H."/>
            <person name="Sun S."/>
            <person name="Syed K."/>
            <person name="Tsang A."/>
            <person name="Wiebenga A."/>
            <person name="Young D."/>
            <person name="Pisabarro A."/>
            <person name="Eastwood D.C."/>
            <person name="Martin F."/>
            <person name="Cullen D."/>
            <person name="Grigoriev I.V."/>
            <person name="Hibbett D.S."/>
        </authorList>
    </citation>
    <scope>NUCLEOTIDE SEQUENCE [LARGE SCALE GENOMIC DNA]</scope>
    <source>
        <strain evidence="3">RWD-64-598 SS2</strain>
    </source>
</reference>
<evidence type="ECO:0000256" key="1">
    <source>
        <dbReference type="SAM" id="Phobius"/>
    </source>
</evidence>
<feature type="transmembrane region" description="Helical" evidence="1">
    <location>
        <begin position="63"/>
        <end position="88"/>
    </location>
</feature>
<feature type="transmembrane region" description="Helical" evidence="1">
    <location>
        <begin position="261"/>
        <end position="279"/>
    </location>
</feature>
<gene>
    <name evidence="2" type="ORF">CONPUDRAFT_74460</name>
</gene>
<keyword evidence="1" id="KW-1133">Transmembrane helix</keyword>
<keyword evidence="3" id="KW-1185">Reference proteome</keyword>
<feature type="transmembrane region" description="Helical" evidence="1">
    <location>
        <begin position="121"/>
        <end position="145"/>
    </location>
</feature>
<feature type="transmembrane region" description="Helical" evidence="1">
    <location>
        <begin position="225"/>
        <end position="249"/>
    </location>
</feature>
<evidence type="ECO:0000313" key="2">
    <source>
        <dbReference type="EMBL" id="EIW78873.1"/>
    </source>
</evidence>
<protein>
    <submittedName>
        <fullName evidence="2">Uncharacterized protein</fullName>
    </submittedName>
</protein>
<name>A0A5M3MIF1_CONPW</name>
<sequence length="325" mass="35932">MFNPQTVSWAQLYMTQEYIGLAAAFIIVYDYVLNITLELRYLGLAYSGVRMTQSILDEPVSGLCANFTGGYLLALFHEILLLVLTAVLQGFSLSSSARRDLTEFTGMMTIRAYVLLERPKSFLLCSFILFILVQGACIVANMVLYKNELGSSSRTEIAGLNLCNVGAPSLLYWVTPMSNSLWIAYEILLCGAVLRYAFQELPASWWKRPFRSASTLRAVITRDNLVYFFILTYELSVTISMLVSTLGATGVTANTPIVSNASPFLSAIQVAMVGPWLIISLRKRYDKDTNAEIADSYEMTTMEFSSTEYQGSGGGTRSSLTAGSF</sequence>
<dbReference type="EMBL" id="JH711581">
    <property type="protein sequence ID" value="EIW78873.1"/>
    <property type="molecule type" value="Genomic_DNA"/>
</dbReference>
<keyword evidence="1" id="KW-0812">Transmembrane</keyword>
<feature type="transmembrane region" description="Helical" evidence="1">
    <location>
        <begin position="181"/>
        <end position="198"/>
    </location>
</feature>
<evidence type="ECO:0000313" key="3">
    <source>
        <dbReference type="Proteomes" id="UP000053558"/>
    </source>
</evidence>
<dbReference type="RefSeq" id="XP_007770518.1">
    <property type="nucleotide sequence ID" value="XM_007772328.1"/>
</dbReference>
<accession>A0A5M3MIF1</accession>
<dbReference type="AlphaFoldDB" id="A0A5M3MIF1"/>
<dbReference type="GeneID" id="19209251"/>
<organism evidence="2 3">
    <name type="scientific">Coniophora puteana (strain RWD-64-598)</name>
    <name type="common">Brown rot fungus</name>
    <dbReference type="NCBI Taxonomy" id="741705"/>
    <lineage>
        <taxon>Eukaryota</taxon>
        <taxon>Fungi</taxon>
        <taxon>Dikarya</taxon>
        <taxon>Basidiomycota</taxon>
        <taxon>Agaricomycotina</taxon>
        <taxon>Agaricomycetes</taxon>
        <taxon>Agaricomycetidae</taxon>
        <taxon>Boletales</taxon>
        <taxon>Coniophorineae</taxon>
        <taxon>Coniophoraceae</taxon>
        <taxon>Coniophora</taxon>
    </lineage>
</organism>